<dbReference type="Pfam" id="PF07944">
    <property type="entry name" value="Beta-AFase-like_GH127_cat"/>
    <property type="match status" value="1"/>
</dbReference>
<dbReference type="Pfam" id="PF20620">
    <property type="entry name" value="DUF6805"/>
    <property type="match status" value="1"/>
</dbReference>
<sequence>MLSKLPSRMTSFGIAAALMFTNADLSVWKTSAAAAEDMKISDFSLSDITMTDEYSVNAFAQEIKYLLSFDNDRLLAGFRENAGLNTKGAKRYGGWENTNIAGHAIGHYLTALAQAYQHPDITEEQRNTIKSKMTTLIDGMRECQKNSKGKSGFVWAAAHPSGTSVEVQFDNIEAGKSNIINEAWVPWYTMHKLIAGIVDIYNATGYATAKDLGSDLGDWVYNRCKTWNQQKHNTVLSIEYGGMNDCLYDLYLITGKHEHAVAAHYFDETNLHEAVLKGGANVLNNKHANTTIPKFLGALKRYIALDGKTVNGEKIDASRYLEYAEAFWEMVNTHHTYITGGNSEWEHFGMDDVLDKERTNCNCETCNSYNMLKLSRELFKITGDSKYMDFYENTYYNSILSSQNPETGMTTYFQPMATGYFKVYSSPFNHFWCCTGSGMESFTKLGDTIYMHSDDTLYVNMYQSSILSWADKNMKITQESTIPDGDTTKFTIEGSGAVDFRFRIPDWKAGNMTVKVDGEKCSYKTVNGYAQVTGEFKTGDVIELTIPEAVKAYPLPDKNTVYGFKYGPVVLSAELGKQDMTTSSTGMWVTIPKEAITPSENIRISDNNTTVNTFMADINDHLVKDANSLKFTLKGTDHDLTFTPHYKQYQQRYGIYWNFQSSSTAVDRPVRSKKVVTDTVQPGYGQYENDNLHNMHEVNTQGVTDDSTYRYAKSGGYFNYRMAIDKEADYNYLTVKFRKSDNNKTIRITIGDSILYSGTLKNTGTEDVYDVNIMLPPDIIEKYAEHITADGTEYDVVTIGFSSENNEESAKVCDFIYMTAVKPLYEYDSSIAYFVDCGDHNPYTVTGSDKLGYYNSVTEQLYGYDEVTGAEWGLIDDPTDQYNGSTNSSGLYTANTWCDERNTGDGRAKNSSFRYTKNQYENNIERHIDYGFTLPNGKYSVEMCFSDPWSCSTSPTVYANYGSNEQVVIAENCATNGSTVTKGEVTVKNGKLELNFRSADKAININYIIIREIEKDPLPTVTSTTTATTTVITTTTTVSALPSPTKHGDANCDGEVDMADIVLIMQILANPNKYGLNGTDKNAVTQQGIANADVDTSSKGLTNGDALQIQKYLLGLVETLG</sequence>
<protein>
    <recommendedName>
        <fullName evidence="1">Dockerin domain-containing protein</fullName>
    </recommendedName>
</protein>
<dbReference type="Gene3D" id="2.60.120.430">
    <property type="entry name" value="Galactose-binding lectin"/>
    <property type="match status" value="1"/>
</dbReference>
<dbReference type="CDD" id="cd14256">
    <property type="entry name" value="Dockerin_I"/>
    <property type="match status" value="1"/>
</dbReference>
<dbReference type="EMBL" id="FNWV01000026">
    <property type="protein sequence ID" value="SEH88361.1"/>
    <property type="molecule type" value="Genomic_DNA"/>
</dbReference>
<evidence type="ECO:0000259" key="1">
    <source>
        <dbReference type="PROSITE" id="PS51766"/>
    </source>
</evidence>
<dbReference type="InterPro" id="IPR008928">
    <property type="entry name" value="6-hairpin_glycosidase_sf"/>
</dbReference>
<dbReference type="Pfam" id="PF20736">
    <property type="entry name" value="Glyco_hydro127M"/>
    <property type="match status" value="1"/>
</dbReference>
<dbReference type="PROSITE" id="PS51766">
    <property type="entry name" value="DOCKERIN"/>
    <property type="match status" value="1"/>
</dbReference>
<dbReference type="Gene3D" id="1.10.1330.10">
    <property type="entry name" value="Dockerin domain"/>
    <property type="match status" value="1"/>
</dbReference>
<accession>A0A1H6LIJ1</accession>
<dbReference type="InterPro" id="IPR046544">
    <property type="entry name" value="GH146_SB_dom"/>
</dbReference>
<gene>
    <name evidence="2" type="ORF">SAMN02910265_03190</name>
</gene>
<dbReference type="InterPro" id="IPR012878">
    <property type="entry name" value="Beta-AFase-like_GH127_cat"/>
</dbReference>
<evidence type="ECO:0000313" key="2">
    <source>
        <dbReference type="EMBL" id="SEH88361.1"/>
    </source>
</evidence>
<reference evidence="2 3" key="1">
    <citation type="submission" date="2016-10" db="EMBL/GenBank/DDBJ databases">
        <authorList>
            <person name="de Groot N.N."/>
        </authorList>
    </citation>
    <scope>NUCLEOTIDE SEQUENCE [LARGE SCALE GENOMIC DNA]</scope>
    <source>
        <strain evidence="2 3">YAD2003</strain>
    </source>
</reference>
<name>A0A1H6LIJ1_RUMFL</name>
<proteinExistence type="predicted"/>
<dbReference type="InterPro" id="IPR049046">
    <property type="entry name" value="Beta-AFase-like_GH127_middle"/>
</dbReference>
<dbReference type="PROSITE" id="PS00018">
    <property type="entry name" value="EF_HAND_1"/>
    <property type="match status" value="1"/>
</dbReference>
<evidence type="ECO:0000313" key="3">
    <source>
        <dbReference type="Proteomes" id="UP000183190"/>
    </source>
</evidence>
<dbReference type="InterPro" id="IPR018247">
    <property type="entry name" value="EF_Hand_1_Ca_BS"/>
</dbReference>
<dbReference type="InterPro" id="IPR016134">
    <property type="entry name" value="Dockerin_dom"/>
</dbReference>
<dbReference type="GO" id="GO:0000272">
    <property type="term" value="P:polysaccharide catabolic process"/>
    <property type="evidence" value="ECO:0007669"/>
    <property type="project" value="InterPro"/>
</dbReference>
<dbReference type="Proteomes" id="UP000183190">
    <property type="component" value="Unassembled WGS sequence"/>
</dbReference>
<dbReference type="AlphaFoldDB" id="A0A1H6LIJ1"/>
<dbReference type="InterPro" id="IPR008979">
    <property type="entry name" value="Galactose-bd-like_sf"/>
</dbReference>
<dbReference type="SUPFAM" id="SSF63446">
    <property type="entry name" value="Type I dockerin domain"/>
    <property type="match status" value="1"/>
</dbReference>
<organism evidence="2 3">
    <name type="scientific">Ruminococcus flavefaciens</name>
    <dbReference type="NCBI Taxonomy" id="1265"/>
    <lineage>
        <taxon>Bacteria</taxon>
        <taxon>Bacillati</taxon>
        <taxon>Bacillota</taxon>
        <taxon>Clostridia</taxon>
        <taxon>Eubacteriales</taxon>
        <taxon>Oscillospiraceae</taxon>
        <taxon>Ruminococcus</taxon>
    </lineage>
</organism>
<feature type="domain" description="Dockerin" evidence="1">
    <location>
        <begin position="1043"/>
        <end position="1121"/>
    </location>
</feature>
<dbReference type="SUPFAM" id="SSF48208">
    <property type="entry name" value="Six-hairpin glycosidases"/>
    <property type="match status" value="1"/>
</dbReference>
<dbReference type="InterPro" id="IPR036439">
    <property type="entry name" value="Dockerin_dom_sf"/>
</dbReference>
<dbReference type="SUPFAM" id="SSF49785">
    <property type="entry name" value="Galactose-binding domain-like"/>
    <property type="match status" value="1"/>
</dbReference>
<dbReference type="RefSeq" id="WP_074719159.1">
    <property type="nucleotide sequence ID" value="NZ_FNWV01000026.1"/>
</dbReference>
<dbReference type="PANTHER" id="PTHR31151:SF0">
    <property type="entry name" value="PROLINE-TRNA LIGASE (DUF1680)"/>
    <property type="match status" value="1"/>
</dbReference>
<dbReference type="PANTHER" id="PTHR31151">
    <property type="entry name" value="PROLINE-TRNA LIGASE (DUF1680)"/>
    <property type="match status" value="1"/>
</dbReference>